<keyword evidence="4" id="KW-1185">Reference proteome</keyword>
<feature type="compositionally biased region" description="Basic and acidic residues" evidence="1">
    <location>
        <begin position="145"/>
        <end position="164"/>
    </location>
</feature>
<accession>A0A2A2JYY9</accession>
<dbReference type="Proteomes" id="UP000218231">
    <property type="component" value="Unassembled WGS sequence"/>
</dbReference>
<organism evidence="3 4">
    <name type="scientific">Diploscapter pachys</name>
    <dbReference type="NCBI Taxonomy" id="2018661"/>
    <lineage>
        <taxon>Eukaryota</taxon>
        <taxon>Metazoa</taxon>
        <taxon>Ecdysozoa</taxon>
        <taxon>Nematoda</taxon>
        <taxon>Chromadorea</taxon>
        <taxon>Rhabditida</taxon>
        <taxon>Rhabditina</taxon>
        <taxon>Rhabditomorpha</taxon>
        <taxon>Rhabditoidea</taxon>
        <taxon>Rhabditidae</taxon>
        <taxon>Diploscapter</taxon>
    </lineage>
</organism>
<evidence type="ECO:0000259" key="2">
    <source>
        <dbReference type="Pfam" id="PF18192"/>
    </source>
</evidence>
<evidence type="ECO:0000256" key="1">
    <source>
        <dbReference type="SAM" id="MobiDB-lite"/>
    </source>
</evidence>
<protein>
    <recommendedName>
        <fullName evidence="2">DNTTIP1 dimerisation domain-containing protein</fullName>
    </recommendedName>
</protein>
<dbReference type="AlphaFoldDB" id="A0A2A2JYY9"/>
<comment type="caution">
    <text evidence="3">The sequence shown here is derived from an EMBL/GenBank/DDBJ whole genome shotgun (WGS) entry which is preliminary data.</text>
</comment>
<proteinExistence type="predicted"/>
<dbReference type="InterPro" id="IPR041384">
    <property type="entry name" value="DNTTIP1_dimer"/>
</dbReference>
<dbReference type="GO" id="GO:0005634">
    <property type="term" value="C:nucleus"/>
    <property type="evidence" value="ECO:0007669"/>
    <property type="project" value="TreeGrafter"/>
</dbReference>
<dbReference type="Pfam" id="PF18192">
    <property type="entry name" value="DNTTIP1_dimer"/>
    <property type="match status" value="1"/>
</dbReference>
<feature type="domain" description="DNTTIP1 dimerisation" evidence="2">
    <location>
        <begin position="82"/>
        <end position="143"/>
    </location>
</feature>
<reference evidence="3 4" key="1">
    <citation type="journal article" date="2017" name="Curr. Biol.">
        <title>Genome architecture and evolution of a unichromosomal asexual nematode.</title>
        <authorList>
            <person name="Fradin H."/>
            <person name="Zegar C."/>
            <person name="Gutwein M."/>
            <person name="Lucas J."/>
            <person name="Kovtun M."/>
            <person name="Corcoran D."/>
            <person name="Baugh L.R."/>
            <person name="Kiontke K."/>
            <person name="Gunsalus K."/>
            <person name="Fitch D.H."/>
            <person name="Piano F."/>
        </authorList>
    </citation>
    <scope>NUCLEOTIDE SEQUENCE [LARGE SCALE GENOMIC DNA]</scope>
    <source>
        <strain evidence="3">PF1309</strain>
    </source>
</reference>
<dbReference type="PANTHER" id="PTHR23399:SF2">
    <property type="entry name" value="DEOXYNUCLEOTIDYLTRANSFERASE TERMINAL-INTERACTING PROTEIN 1"/>
    <property type="match status" value="1"/>
</dbReference>
<dbReference type="GO" id="GO:0003677">
    <property type="term" value="F:DNA binding"/>
    <property type="evidence" value="ECO:0007669"/>
    <property type="project" value="TreeGrafter"/>
</dbReference>
<evidence type="ECO:0000313" key="4">
    <source>
        <dbReference type="Proteomes" id="UP000218231"/>
    </source>
</evidence>
<name>A0A2A2JYY9_9BILA</name>
<evidence type="ECO:0000313" key="3">
    <source>
        <dbReference type="EMBL" id="PAV66898.1"/>
    </source>
</evidence>
<dbReference type="PANTHER" id="PTHR23399">
    <property type="entry name" value="DEOXYNUCLEOTIDYLTRANSFERASE TERMINAL-INTERACTING PROTEIN 1"/>
    <property type="match status" value="1"/>
</dbReference>
<dbReference type="OrthoDB" id="5860246at2759"/>
<dbReference type="GO" id="GO:0031491">
    <property type="term" value="F:nucleosome binding"/>
    <property type="evidence" value="ECO:0007669"/>
    <property type="project" value="TreeGrafter"/>
</dbReference>
<feature type="region of interest" description="Disordered" evidence="1">
    <location>
        <begin position="141"/>
        <end position="187"/>
    </location>
</feature>
<sequence>MYERGQITGNGNGNKMNVRLQILDSILQREMEVTVDTGGSARVNSLKQVIKKNKTDIADTPGKSLDLMRKVIYMRKNCSKVLIFQVYQNEITREIHQILERYMNANFMPAIENLKRNGHTVDEEVINQVLVNILEAAKKPYMKQQPERPQIERFERDNHKRGYESDESDISIISHSSESKRRRGRPRKAFLRSSDLNLSCKSQEEEYTLLEMAPVTDEEVIRWNPERFHFATRFVPAVKVILSVFMSDRFSYRS</sequence>
<dbReference type="STRING" id="2018661.A0A2A2JYY9"/>
<dbReference type="InterPro" id="IPR026064">
    <property type="entry name" value="TdIF1"/>
</dbReference>
<dbReference type="EMBL" id="LIAE01010027">
    <property type="protein sequence ID" value="PAV66898.1"/>
    <property type="molecule type" value="Genomic_DNA"/>
</dbReference>
<gene>
    <name evidence="3" type="ORF">WR25_00392</name>
</gene>